<organism evidence="1 2">
    <name type="scientific">Hibiscus sabdariffa</name>
    <name type="common">roselle</name>
    <dbReference type="NCBI Taxonomy" id="183260"/>
    <lineage>
        <taxon>Eukaryota</taxon>
        <taxon>Viridiplantae</taxon>
        <taxon>Streptophyta</taxon>
        <taxon>Embryophyta</taxon>
        <taxon>Tracheophyta</taxon>
        <taxon>Spermatophyta</taxon>
        <taxon>Magnoliopsida</taxon>
        <taxon>eudicotyledons</taxon>
        <taxon>Gunneridae</taxon>
        <taxon>Pentapetalae</taxon>
        <taxon>rosids</taxon>
        <taxon>malvids</taxon>
        <taxon>Malvales</taxon>
        <taxon>Malvaceae</taxon>
        <taxon>Malvoideae</taxon>
        <taxon>Hibiscus</taxon>
    </lineage>
</organism>
<dbReference type="EMBL" id="JBBPBN010000039">
    <property type="protein sequence ID" value="KAK8999823.1"/>
    <property type="molecule type" value="Genomic_DNA"/>
</dbReference>
<comment type="caution">
    <text evidence="1">The sequence shown here is derived from an EMBL/GenBank/DDBJ whole genome shotgun (WGS) entry which is preliminary data.</text>
</comment>
<keyword evidence="2" id="KW-1185">Reference proteome</keyword>
<gene>
    <name evidence="1" type="ORF">V6N11_065317</name>
</gene>
<proteinExistence type="predicted"/>
<accession>A0ABR2QGJ7</accession>
<protein>
    <submittedName>
        <fullName evidence="1">Uncharacterized protein</fullName>
    </submittedName>
</protein>
<name>A0ABR2QGJ7_9ROSI</name>
<evidence type="ECO:0000313" key="2">
    <source>
        <dbReference type="Proteomes" id="UP001396334"/>
    </source>
</evidence>
<sequence length="127" mass="14276">MGLSTGLKVPGIWKCMPFEGPHFFHAKHALLFRRCMHPKSIRPPLFLLNFRLPLKSPYSPDGYTLWDGVVSAVRRSILGICFADVQTSMSCSVRFKVMVLKPFPIDSLMIRPPSPAEEGACLRTELS</sequence>
<dbReference type="Proteomes" id="UP001396334">
    <property type="component" value="Unassembled WGS sequence"/>
</dbReference>
<reference evidence="1 2" key="1">
    <citation type="journal article" date="2024" name="G3 (Bethesda)">
        <title>Genome assembly of Hibiscus sabdariffa L. provides insights into metabolisms of medicinal natural products.</title>
        <authorList>
            <person name="Kim T."/>
        </authorList>
    </citation>
    <scope>NUCLEOTIDE SEQUENCE [LARGE SCALE GENOMIC DNA]</scope>
    <source>
        <strain evidence="1">TK-2024</strain>
        <tissue evidence="1">Old leaves</tissue>
    </source>
</reference>
<evidence type="ECO:0000313" key="1">
    <source>
        <dbReference type="EMBL" id="KAK8999823.1"/>
    </source>
</evidence>